<dbReference type="CDD" id="cd00495">
    <property type="entry name" value="Ribosomal_L25_TL5_CTC"/>
    <property type="match status" value="1"/>
</dbReference>
<dbReference type="NCBIfam" id="TIGR00731">
    <property type="entry name" value="bL25_bact_ctc"/>
    <property type="match status" value="1"/>
</dbReference>
<dbReference type="InterPro" id="IPR020056">
    <property type="entry name" value="Rbsml_bL25/Gln-tRNA_synth_N"/>
</dbReference>
<evidence type="ECO:0000259" key="7">
    <source>
        <dbReference type="Pfam" id="PF14693"/>
    </source>
</evidence>
<dbReference type="InterPro" id="IPR037121">
    <property type="entry name" value="Ribosomal_bL25_C"/>
</dbReference>
<dbReference type="PANTHER" id="PTHR33284:SF1">
    <property type="entry name" value="RIBOSOMAL PROTEIN L25_GLN-TRNA SYNTHETASE, ANTI-CODON-BINDING DOMAIN-CONTAINING PROTEIN"/>
    <property type="match status" value="1"/>
</dbReference>
<dbReference type="InterPro" id="IPR020057">
    <property type="entry name" value="Ribosomal_bL25_b-dom"/>
</dbReference>
<dbReference type="Gene3D" id="2.170.120.20">
    <property type="entry name" value="Ribosomal protein L25, beta domain"/>
    <property type="match status" value="1"/>
</dbReference>
<accession>A0ABU3EAI1</accession>
<dbReference type="Gene3D" id="2.40.240.10">
    <property type="entry name" value="Ribosomal Protein L25, Chain P"/>
    <property type="match status" value="1"/>
</dbReference>
<evidence type="ECO:0000313" key="9">
    <source>
        <dbReference type="Proteomes" id="UP001251085"/>
    </source>
</evidence>
<dbReference type="Pfam" id="PF14693">
    <property type="entry name" value="Ribosomal_TL5_C"/>
    <property type="match status" value="1"/>
</dbReference>
<comment type="function">
    <text evidence="5">This is one of the proteins that binds to the 5S RNA in the ribosome where it forms part of the central protuberance.</text>
</comment>
<keyword evidence="3 5" id="KW-0689">Ribosomal protein</keyword>
<keyword evidence="4 5" id="KW-0687">Ribonucleoprotein</keyword>
<keyword evidence="1 5" id="KW-0699">rRNA-binding</keyword>
<dbReference type="EMBL" id="JAVRQI010000003">
    <property type="protein sequence ID" value="MDT1061229.1"/>
    <property type="molecule type" value="Genomic_DNA"/>
</dbReference>
<evidence type="ECO:0000259" key="6">
    <source>
        <dbReference type="Pfam" id="PF01386"/>
    </source>
</evidence>
<dbReference type="Proteomes" id="UP001251085">
    <property type="component" value="Unassembled WGS sequence"/>
</dbReference>
<comment type="caution">
    <text evidence="8">The sequence shown here is derived from an EMBL/GenBank/DDBJ whole genome shotgun (WGS) entry which is preliminary data.</text>
</comment>
<reference evidence="9" key="1">
    <citation type="submission" date="2023-07" db="EMBL/GenBank/DDBJ databases">
        <title>Characterization of two Paracoccaceae strains isolated from Phycosphere and proposal of Xinfangfangia lacusdiani sp. nov.</title>
        <authorList>
            <person name="Deng Y."/>
            <person name="Zhang Y.Q."/>
        </authorList>
    </citation>
    <scope>NUCLEOTIDE SEQUENCE [LARGE SCALE GENOMIC DNA]</scope>
    <source>
        <strain evidence="9">CPCC 101403</strain>
    </source>
</reference>
<dbReference type="RefSeq" id="WP_311758332.1">
    <property type="nucleotide sequence ID" value="NZ_JAVRQI010000003.1"/>
</dbReference>
<organism evidence="8 9">
    <name type="scientific">Paracoccus broussonetiae</name>
    <dbReference type="NCBI Taxonomy" id="3075834"/>
    <lineage>
        <taxon>Bacteria</taxon>
        <taxon>Pseudomonadati</taxon>
        <taxon>Pseudomonadota</taxon>
        <taxon>Alphaproteobacteria</taxon>
        <taxon>Rhodobacterales</taxon>
        <taxon>Paracoccaceae</taxon>
        <taxon>Paracoccus</taxon>
    </lineage>
</organism>
<evidence type="ECO:0000256" key="2">
    <source>
        <dbReference type="ARBA" id="ARBA00022884"/>
    </source>
</evidence>
<dbReference type="SUPFAM" id="SSF50715">
    <property type="entry name" value="Ribosomal protein L25-like"/>
    <property type="match status" value="1"/>
</dbReference>
<keyword evidence="9" id="KW-1185">Reference proteome</keyword>
<dbReference type="HAMAP" id="MF_01334">
    <property type="entry name" value="Ribosomal_bL25_CTC"/>
    <property type="match status" value="1"/>
</dbReference>
<keyword evidence="2 5" id="KW-0694">RNA-binding</keyword>
<evidence type="ECO:0000256" key="5">
    <source>
        <dbReference type="HAMAP-Rule" id="MF_01334"/>
    </source>
</evidence>
<feature type="domain" description="Large ribosomal subunit protein bL25 beta" evidence="7">
    <location>
        <begin position="105"/>
        <end position="188"/>
    </location>
</feature>
<comment type="subunit">
    <text evidence="5">Part of the 50S ribosomal subunit; part of the 5S rRNA/L5/L18/L25 subcomplex. Contacts the 5S rRNA. Binds to the 5S rRNA independently of L5 and L18.</text>
</comment>
<evidence type="ECO:0000256" key="4">
    <source>
        <dbReference type="ARBA" id="ARBA00023274"/>
    </source>
</evidence>
<dbReference type="InterPro" id="IPR001021">
    <property type="entry name" value="Ribosomal_bL25_long"/>
</dbReference>
<evidence type="ECO:0000313" key="8">
    <source>
        <dbReference type="EMBL" id="MDT1061229.1"/>
    </source>
</evidence>
<sequence length="207" mass="22767">MAKEIPDLVVEARAGTGKGAARQARREGKVPGIVYGDGKDPQPIQVEFNSLLTKLRAGRFLSTLWNLKVEGQEDVRVVCRSVQRDVVKDLPTHIDFMRLHRNTRVNLFIHVNFENHEEAPGLKRGGTLVVVRPEVELMVTASEIPDHITVDLTGKQIGDTIHINDIELPKGVKPTIDRNFVIANIAAPSGLRSEDNAEAAEGEATEA</sequence>
<evidence type="ECO:0000256" key="3">
    <source>
        <dbReference type="ARBA" id="ARBA00022980"/>
    </source>
</evidence>
<dbReference type="InterPro" id="IPR020930">
    <property type="entry name" value="Ribosomal_uL5_bac-type"/>
</dbReference>
<evidence type="ECO:0000256" key="1">
    <source>
        <dbReference type="ARBA" id="ARBA00022730"/>
    </source>
</evidence>
<proteinExistence type="inferred from homology"/>
<protein>
    <recommendedName>
        <fullName evidence="5">Large ribosomal subunit protein bL25</fullName>
    </recommendedName>
    <alternativeName>
        <fullName evidence="5">General stress protein CTC</fullName>
    </alternativeName>
</protein>
<dbReference type="Pfam" id="PF01386">
    <property type="entry name" value="Ribosomal_L25p"/>
    <property type="match status" value="1"/>
</dbReference>
<dbReference type="InterPro" id="IPR011035">
    <property type="entry name" value="Ribosomal_bL25/Gln-tRNA_synth"/>
</dbReference>
<dbReference type="GO" id="GO:0005840">
    <property type="term" value="C:ribosome"/>
    <property type="evidence" value="ECO:0007669"/>
    <property type="project" value="UniProtKB-KW"/>
</dbReference>
<dbReference type="InterPro" id="IPR029751">
    <property type="entry name" value="Ribosomal_L25_dom"/>
</dbReference>
<comment type="similarity">
    <text evidence="5">Belongs to the bacterial ribosomal protein bL25 family. CTC subfamily.</text>
</comment>
<feature type="domain" description="Large ribosomal subunit protein bL25 L25" evidence="6">
    <location>
        <begin position="8"/>
        <end position="96"/>
    </location>
</feature>
<dbReference type="PANTHER" id="PTHR33284">
    <property type="entry name" value="RIBOSOMAL PROTEIN L25/GLN-TRNA SYNTHETASE, ANTI-CODON-BINDING DOMAIN-CONTAINING PROTEIN"/>
    <property type="match status" value="1"/>
</dbReference>
<name>A0ABU3EAI1_9RHOB</name>
<gene>
    <name evidence="5" type="primary">rplY</name>
    <name evidence="5" type="synonym">ctc</name>
    <name evidence="8" type="ORF">RM190_05110</name>
</gene>
<dbReference type="NCBIfam" id="NF004128">
    <property type="entry name" value="PRK05618.1-2"/>
    <property type="match status" value="1"/>
</dbReference>